<keyword evidence="4" id="KW-0677">Repeat</keyword>
<evidence type="ECO:0000256" key="5">
    <source>
        <dbReference type="SAM" id="MobiDB-lite"/>
    </source>
</evidence>
<reference evidence="8" key="1">
    <citation type="submission" date="2022-03" db="EMBL/GenBank/DDBJ databases">
        <authorList>
            <person name="Sayadi A."/>
        </authorList>
    </citation>
    <scope>NUCLEOTIDE SEQUENCE</scope>
</reference>
<dbReference type="AlphaFoldDB" id="A0A9P0LZ14"/>
<feature type="region of interest" description="Disordered" evidence="5">
    <location>
        <begin position="463"/>
        <end position="506"/>
    </location>
</feature>
<gene>
    <name evidence="8" type="ORF">ACAOBT_LOCUS26701</name>
</gene>
<sequence length="650" mass="73306">METSIHQLTNHLKQVAKDVISGKQKLCLSTSCLKIINDTMDANLDANSSFQTIQSNKSAVVRDAQFFLDLIGRTAFLKLIPDTISTLDIIDIRRFTNLKMLEIHKLDVNLIVGIQKLRPQLQELVCIHCLKNVDDILEKCGGDHSSRYNWGELKKAKFSHNDLEEINDIFEYTISLHMLDLSHNRLRNAKVINQLPNLKHLNLAYNELVTPPAISGHVRNRLQVLILNNNYIEDLTPLTAVNNLIHLDLSNNLLVDHNCLLSISHLISLQCLYLKGNPLAYHPYHRTLTCNYLHKNTATVRFLLDGVALNKTEQCLVGSLYPVVKSQTPQPHEDNEMETSTTSSTQARKVRNVKIREEHVVKKVTPKSTPPLSAQHLEIKRQVEQLKEEYGEKWLYSDSGLMVQDVLGFEKSSILLSSTPSDGTGQGSINTDPVGDISNYETPNSTINGASKDAFKTAMEESPINTEAKESQTNNVNSEVPEESLEAVVEPSNLEDPVSDASDGEDVFSGGEEGIFLATNTEESHQVFVVLTESHISERDVTTSKEKARWHVNTIVTCTKPDGTENVVKIEFDTLRRDRRQRTYELEEADFNNFYDTVMQKLSEQKHDEKKTYQCMKCSETFSVKTIKAIFVEQSIICPKCNSNLVVEST</sequence>
<dbReference type="InterPro" id="IPR025875">
    <property type="entry name" value="Leu-rich_rpt_4"/>
</dbReference>
<dbReference type="InterPro" id="IPR032675">
    <property type="entry name" value="LRR_dom_sf"/>
</dbReference>
<keyword evidence="9" id="KW-1185">Reference proteome</keyword>
<keyword evidence="2" id="KW-0963">Cytoplasm</keyword>
<comment type="caution">
    <text evidence="8">The sequence shown here is derived from an EMBL/GenBank/DDBJ whole genome shotgun (WGS) entry which is preliminary data.</text>
</comment>
<feature type="compositionally biased region" description="Polar residues" evidence="5">
    <location>
        <begin position="338"/>
        <end position="347"/>
    </location>
</feature>
<dbReference type="Pfam" id="PF25357">
    <property type="entry name" value="PH_S11IP"/>
    <property type="match status" value="1"/>
</dbReference>
<feature type="compositionally biased region" description="Polar residues" evidence="5">
    <location>
        <begin position="418"/>
        <end position="431"/>
    </location>
</feature>
<feature type="domain" description="LKB1 serine/threonine kinase interacting protein 1 N-terminal" evidence="6">
    <location>
        <begin position="4"/>
        <end position="80"/>
    </location>
</feature>
<evidence type="ECO:0000256" key="2">
    <source>
        <dbReference type="ARBA" id="ARBA00022490"/>
    </source>
</evidence>
<dbReference type="SUPFAM" id="SSF52075">
    <property type="entry name" value="Outer arm dynein light chain 1"/>
    <property type="match status" value="1"/>
</dbReference>
<dbReference type="GO" id="GO:0005737">
    <property type="term" value="C:cytoplasm"/>
    <property type="evidence" value="ECO:0007669"/>
    <property type="project" value="UniProtKB-SubCell"/>
</dbReference>
<name>A0A9P0LZ14_ACAOB</name>
<dbReference type="PROSITE" id="PS51450">
    <property type="entry name" value="LRR"/>
    <property type="match status" value="2"/>
</dbReference>
<dbReference type="Gene3D" id="3.80.10.10">
    <property type="entry name" value="Ribonuclease Inhibitor"/>
    <property type="match status" value="2"/>
</dbReference>
<evidence type="ECO:0000256" key="1">
    <source>
        <dbReference type="ARBA" id="ARBA00004496"/>
    </source>
</evidence>
<dbReference type="OrthoDB" id="7451790at2759"/>
<feature type="compositionally biased region" description="Polar residues" evidence="5">
    <location>
        <begin position="439"/>
        <end position="449"/>
    </location>
</feature>
<dbReference type="EMBL" id="CAKOFQ010007489">
    <property type="protein sequence ID" value="CAH2002262.1"/>
    <property type="molecule type" value="Genomic_DNA"/>
</dbReference>
<evidence type="ECO:0000256" key="3">
    <source>
        <dbReference type="ARBA" id="ARBA00022614"/>
    </source>
</evidence>
<comment type="subcellular location">
    <subcellularLocation>
        <location evidence="1">Cytoplasm</location>
    </subcellularLocation>
</comment>
<evidence type="ECO:0008006" key="10">
    <source>
        <dbReference type="Google" id="ProtNLM"/>
    </source>
</evidence>
<proteinExistence type="predicted"/>
<feature type="region of interest" description="Disordered" evidence="5">
    <location>
        <begin position="327"/>
        <end position="348"/>
    </location>
</feature>
<evidence type="ECO:0000313" key="9">
    <source>
        <dbReference type="Proteomes" id="UP001152888"/>
    </source>
</evidence>
<dbReference type="Pfam" id="PF12799">
    <property type="entry name" value="LRR_4"/>
    <property type="match status" value="1"/>
</dbReference>
<evidence type="ECO:0000256" key="4">
    <source>
        <dbReference type="ARBA" id="ARBA00022737"/>
    </source>
</evidence>
<dbReference type="PANTHER" id="PTHR15454:SF69">
    <property type="entry name" value="SERINE_THREONINE-PROTEIN KINASE 11-INTERACTING PROTEIN"/>
    <property type="match status" value="1"/>
</dbReference>
<accession>A0A9P0LZ14</accession>
<dbReference type="InterPro" id="IPR031782">
    <property type="entry name" value="LIP1_N"/>
</dbReference>
<keyword evidence="3" id="KW-0433">Leucine-rich repeat</keyword>
<dbReference type="Proteomes" id="UP001152888">
    <property type="component" value="Unassembled WGS sequence"/>
</dbReference>
<dbReference type="InterPro" id="IPR001611">
    <property type="entry name" value="Leu-rich_rpt"/>
</dbReference>
<organism evidence="8 9">
    <name type="scientific">Acanthoscelides obtectus</name>
    <name type="common">Bean weevil</name>
    <name type="synonym">Bruchus obtectus</name>
    <dbReference type="NCBI Taxonomy" id="200917"/>
    <lineage>
        <taxon>Eukaryota</taxon>
        <taxon>Metazoa</taxon>
        <taxon>Ecdysozoa</taxon>
        <taxon>Arthropoda</taxon>
        <taxon>Hexapoda</taxon>
        <taxon>Insecta</taxon>
        <taxon>Pterygota</taxon>
        <taxon>Neoptera</taxon>
        <taxon>Endopterygota</taxon>
        <taxon>Coleoptera</taxon>
        <taxon>Polyphaga</taxon>
        <taxon>Cucujiformia</taxon>
        <taxon>Chrysomeloidea</taxon>
        <taxon>Chrysomelidae</taxon>
        <taxon>Bruchinae</taxon>
        <taxon>Bruchini</taxon>
        <taxon>Acanthoscelides</taxon>
    </lineage>
</organism>
<evidence type="ECO:0000313" key="8">
    <source>
        <dbReference type="EMBL" id="CAH2002262.1"/>
    </source>
</evidence>
<dbReference type="InterPro" id="IPR057292">
    <property type="entry name" value="PH_S11IP"/>
</dbReference>
<feature type="region of interest" description="Disordered" evidence="5">
    <location>
        <begin position="418"/>
        <end position="450"/>
    </location>
</feature>
<dbReference type="Pfam" id="PF15904">
    <property type="entry name" value="LIP1"/>
    <property type="match status" value="1"/>
</dbReference>
<dbReference type="PANTHER" id="PTHR15454">
    <property type="entry name" value="NISCHARIN RELATED"/>
    <property type="match status" value="1"/>
</dbReference>
<protein>
    <recommendedName>
        <fullName evidence="10">Serine/threonine-protein kinase 11-interacting protein</fullName>
    </recommendedName>
</protein>
<feature type="domain" description="Serine/threonine-protein kinase 11-interacting protein PH" evidence="7">
    <location>
        <begin position="519"/>
        <end position="604"/>
    </location>
</feature>
<evidence type="ECO:0000259" key="6">
    <source>
        <dbReference type="Pfam" id="PF15904"/>
    </source>
</evidence>
<evidence type="ECO:0000259" key="7">
    <source>
        <dbReference type="Pfam" id="PF25357"/>
    </source>
</evidence>